<name>A0ABM9N8D6_9RICK</name>
<dbReference type="InterPro" id="IPR005878">
    <property type="entry name" value="Ribosom_uL1_bac-type"/>
</dbReference>
<evidence type="ECO:0000313" key="9">
    <source>
        <dbReference type="EMBL" id="CAK8163162.1"/>
    </source>
</evidence>
<dbReference type="Gene3D" id="3.40.50.790">
    <property type="match status" value="1"/>
</dbReference>
<protein>
    <recommendedName>
        <fullName evidence="8">Ribosomal protein</fullName>
    </recommendedName>
</protein>
<dbReference type="NCBIfam" id="TIGR01169">
    <property type="entry name" value="rplA_bact"/>
    <property type="match status" value="1"/>
</dbReference>
<evidence type="ECO:0000256" key="8">
    <source>
        <dbReference type="RuleBase" id="RU000659"/>
    </source>
</evidence>
<sequence>MADEKKIWFLNDALSSLIAAKTAKFNESIDMSLNLTCGAKNTISQLRGVISLPYGTGKNKKVAVIAKANEWDAAKVAGADYVGDDELLQDIAVGKIEYDCYIATPSMMSSIAKVAKILGPKGLMPNTKSGTVTTNFASVVPAIKQGTMVEYKADKKGVINMCFGNVLIDVDKLAKNLQSALSAILNNKPSDVDKMEIKSIFISSTMGKSYRIKL</sequence>
<keyword evidence="10" id="KW-1185">Reference proteome</keyword>
<reference evidence="9 10" key="1">
    <citation type="submission" date="2024-01" db="EMBL/GenBank/DDBJ databases">
        <authorList>
            <person name="Kunselman E."/>
        </authorList>
    </citation>
    <scope>NUCLEOTIDE SEQUENCE [LARGE SCALE GENOMIC DNA]</scope>
    <source>
        <strain evidence="9">2 abalone samples</strain>
    </source>
</reference>
<dbReference type="Gene3D" id="3.30.190.20">
    <property type="match status" value="1"/>
</dbReference>
<proteinExistence type="inferred from homology"/>
<keyword evidence="4" id="KW-0810">Translation regulation</keyword>
<dbReference type="Pfam" id="PF00687">
    <property type="entry name" value="Ribosomal_L1"/>
    <property type="match status" value="1"/>
</dbReference>
<dbReference type="InterPro" id="IPR016095">
    <property type="entry name" value="Ribosomal_uL1_3-a/b-sand"/>
</dbReference>
<evidence type="ECO:0000256" key="6">
    <source>
        <dbReference type="ARBA" id="ARBA00022980"/>
    </source>
</evidence>
<dbReference type="InterPro" id="IPR028364">
    <property type="entry name" value="Ribosomal_uL1/biogenesis"/>
</dbReference>
<evidence type="ECO:0000256" key="4">
    <source>
        <dbReference type="ARBA" id="ARBA00022845"/>
    </source>
</evidence>
<gene>
    <name evidence="9" type="primary">rplA</name>
    <name evidence="9" type="ORF">CAXC1_310004</name>
</gene>
<dbReference type="CDD" id="cd00403">
    <property type="entry name" value="Ribosomal_L1"/>
    <property type="match status" value="1"/>
</dbReference>
<dbReference type="PROSITE" id="PS01199">
    <property type="entry name" value="RIBOSOMAL_L1"/>
    <property type="match status" value="1"/>
</dbReference>
<evidence type="ECO:0000256" key="5">
    <source>
        <dbReference type="ARBA" id="ARBA00022884"/>
    </source>
</evidence>
<dbReference type="Proteomes" id="UP001314181">
    <property type="component" value="Unassembled WGS sequence"/>
</dbReference>
<dbReference type="SUPFAM" id="SSF56808">
    <property type="entry name" value="Ribosomal protein L1"/>
    <property type="match status" value="1"/>
</dbReference>
<organism evidence="9 10">
    <name type="scientific">Candidatus Xenohaliotis californiensis</name>
    <dbReference type="NCBI Taxonomy" id="84677"/>
    <lineage>
        <taxon>Bacteria</taxon>
        <taxon>Pseudomonadati</taxon>
        <taxon>Pseudomonadota</taxon>
        <taxon>Alphaproteobacteria</taxon>
        <taxon>Rickettsiales</taxon>
        <taxon>Anaplasmataceae</taxon>
        <taxon>Candidatus Xenohaliotis</taxon>
    </lineage>
</organism>
<comment type="caution">
    <text evidence="9">The sequence shown here is derived from an EMBL/GenBank/DDBJ whole genome shotgun (WGS) entry which is preliminary data.</text>
</comment>
<dbReference type="EMBL" id="CAWVOK010000024">
    <property type="protein sequence ID" value="CAK8163162.1"/>
    <property type="molecule type" value="Genomic_DNA"/>
</dbReference>
<keyword evidence="2" id="KW-0678">Repressor</keyword>
<keyword evidence="5" id="KW-0694">RNA-binding</keyword>
<evidence type="ECO:0000256" key="2">
    <source>
        <dbReference type="ARBA" id="ARBA00022491"/>
    </source>
</evidence>
<dbReference type="PANTHER" id="PTHR36427">
    <property type="entry name" value="54S RIBOSOMAL PROTEIN L1, MITOCHONDRIAL"/>
    <property type="match status" value="1"/>
</dbReference>
<dbReference type="PANTHER" id="PTHR36427:SF3">
    <property type="entry name" value="LARGE RIBOSOMAL SUBUNIT PROTEIN UL1M"/>
    <property type="match status" value="1"/>
</dbReference>
<evidence type="ECO:0000256" key="3">
    <source>
        <dbReference type="ARBA" id="ARBA00022730"/>
    </source>
</evidence>
<evidence type="ECO:0000313" key="10">
    <source>
        <dbReference type="Proteomes" id="UP001314181"/>
    </source>
</evidence>
<dbReference type="InterPro" id="IPR002143">
    <property type="entry name" value="Ribosomal_uL1"/>
</dbReference>
<accession>A0ABM9N8D6</accession>
<keyword evidence="7 8" id="KW-0687">Ribonucleoprotein</keyword>
<evidence type="ECO:0000256" key="1">
    <source>
        <dbReference type="ARBA" id="ARBA00010531"/>
    </source>
</evidence>
<dbReference type="InterPro" id="IPR023673">
    <property type="entry name" value="Ribosomal_uL1_CS"/>
</dbReference>
<keyword evidence="3" id="KW-0699">rRNA-binding</keyword>
<keyword evidence="6 8" id="KW-0689">Ribosomal protein</keyword>
<evidence type="ECO:0000256" key="7">
    <source>
        <dbReference type="ARBA" id="ARBA00023274"/>
    </source>
</evidence>
<dbReference type="PIRSF" id="PIRSF002155">
    <property type="entry name" value="Ribosomal_L1"/>
    <property type="match status" value="1"/>
</dbReference>
<dbReference type="InterPro" id="IPR023674">
    <property type="entry name" value="Ribosomal_uL1-like"/>
</dbReference>
<comment type="similarity">
    <text evidence="1 8">Belongs to the universal ribosomal protein uL1 family.</text>
</comment>
<dbReference type="RefSeq" id="WP_338364140.1">
    <property type="nucleotide sequence ID" value="NZ_CAWVOK010000024.1"/>
</dbReference>